<feature type="compositionally biased region" description="Basic and acidic residues" evidence="1">
    <location>
        <begin position="206"/>
        <end position="219"/>
    </location>
</feature>
<feature type="domain" description="DUF6542" evidence="3">
    <location>
        <begin position="30"/>
        <end position="153"/>
    </location>
</feature>
<dbReference type="EMBL" id="JADEYC010000023">
    <property type="protein sequence ID" value="MBE9375641.1"/>
    <property type="molecule type" value="Genomic_DNA"/>
</dbReference>
<accession>A0A929BCR5</accession>
<evidence type="ECO:0000313" key="5">
    <source>
        <dbReference type="Proteomes" id="UP000598360"/>
    </source>
</evidence>
<proteinExistence type="predicted"/>
<feature type="transmembrane region" description="Helical" evidence="2">
    <location>
        <begin position="126"/>
        <end position="146"/>
    </location>
</feature>
<keyword evidence="2" id="KW-0472">Membrane</keyword>
<dbReference type="RefSeq" id="WP_193929090.1">
    <property type="nucleotide sequence ID" value="NZ_JADEYC010000023.1"/>
</dbReference>
<gene>
    <name evidence="4" type="ORF">IQ251_14405</name>
</gene>
<dbReference type="Proteomes" id="UP000598360">
    <property type="component" value="Unassembled WGS sequence"/>
</dbReference>
<dbReference type="AlphaFoldDB" id="A0A929BCR5"/>
<feature type="transmembrane region" description="Helical" evidence="2">
    <location>
        <begin position="60"/>
        <end position="77"/>
    </location>
</feature>
<keyword evidence="2" id="KW-1133">Transmembrane helix</keyword>
<evidence type="ECO:0000256" key="2">
    <source>
        <dbReference type="SAM" id="Phobius"/>
    </source>
</evidence>
<evidence type="ECO:0000256" key="1">
    <source>
        <dbReference type="SAM" id="MobiDB-lite"/>
    </source>
</evidence>
<dbReference type="InterPro" id="IPR046672">
    <property type="entry name" value="DUF6542"/>
</dbReference>
<feature type="compositionally biased region" description="Basic and acidic residues" evidence="1">
    <location>
        <begin position="251"/>
        <end position="276"/>
    </location>
</feature>
<feature type="compositionally biased region" description="Pro residues" evidence="1">
    <location>
        <begin position="277"/>
        <end position="297"/>
    </location>
</feature>
<organism evidence="4 5">
    <name type="scientific">Saccharopolyspora montiporae</name>
    <dbReference type="NCBI Taxonomy" id="2781240"/>
    <lineage>
        <taxon>Bacteria</taxon>
        <taxon>Bacillati</taxon>
        <taxon>Actinomycetota</taxon>
        <taxon>Actinomycetes</taxon>
        <taxon>Pseudonocardiales</taxon>
        <taxon>Pseudonocardiaceae</taxon>
        <taxon>Saccharopolyspora</taxon>
    </lineage>
</organism>
<sequence length="313" mass="32398">MTATRESQSARRTGDGAPAWSDLTAFGSKGLPLWAGMLLSAGSTALGTVLDILIWSSPGYLFKALFFVGSLLAVALVRRGSVFGPMVQPPLVLIVVLPLLVVATGSGSGPGGGGLTRSALAIVPPLIGSFPIMAAATAATVVIGLVRMFVTQRAPTEGEPAPNDAATKKRRRPGEQRRKRPPEAGARDRRAAAAGAEEANPRRGGKQPERGGKQPERGGRPASGGGRPQAPERGSGGDRPRPGAAGAPGRGRPEPPARPRPADGRGGEGGRPEPPRRGGPPRPQAPGRPRPPEPPADPGRRRPRPPYPDERYS</sequence>
<feature type="compositionally biased region" description="Basic and acidic residues" evidence="1">
    <location>
        <begin position="173"/>
        <end position="191"/>
    </location>
</feature>
<reference evidence="4" key="1">
    <citation type="submission" date="2020-10" db="EMBL/GenBank/DDBJ databases">
        <title>Diversity and distribution of actinomycetes associated with coral in the coast of Hainan.</title>
        <authorList>
            <person name="Li F."/>
        </authorList>
    </citation>
    <scope>NUCLEOTIDE SEQUENCE</scope>
    <source>
        <strain evidence="4">HNM0983</strain>
    </source>
</reference>
<feature type="transmembrane region" description="Helical" evidence="2">
    <location>
        <begin position="89"/>
        <end position="106"/>
    </location>
</feature>
<feature type="transmembrane region" description="Helical" evidence="2">
    <location>
        <begin position="33"/>
        <end position="54"/>
    </location>
</feature>
<feature type="region of interest" description="Disordered" evidence="1">
    <location>
        <begin position="155"/>
        <end position="313"/>
    </location>
</feature>
<evidence type="ECO:0000259" key="3">
    <source>
        <dbReference type="Pfam" id="PF20177"/>
    </source>
</evidence>
<dbReference type="Pfam" id="PF20177">
    <property type="entry name" value="DUF6542"/>
    <property type="match status" value="1"/>
</dbReference>
<comment type="caution">
    <text evidence="4">The sequence shown here is derived from an EMBL/GenBank/DDBJ whole genome shotgun (WGS) entry which is preliminary data.</text>
</comment>
<keyword evidence="5" id="KW-1185">Reference proteome</keyword>
<name>A0A929BCR5_9PSEU</name>
<keyword evidence="2" id="KW-0812">Transmembrane</keyword>
<protein>
    <recommendedName>
        <fullName evidence="3">DUF6542 domain-containing protein</fullName>
    </recommendedName>
</protein>
<evidence type="ECO:0000313" key="4">
    <source>
        <dbReference type="EMBL" id="MBE9375641.1"/>
    </source>
</evidence>